<dbReference type="Proteomes" id="UP000735302">
    <property type="component" value="Unassembled WGS sequence"/>
</dbReference>
<keyword evidence="2" id="KW-1185">Reference proteome</keyword>
<gene>
    <name evidence="1" type="ORF">PoB_005008800</name>
</gene>
<reference evidence="1 2" key="1">
    <citation type="journal article" date="2021" name="Elife">
        <title>Chloroplast acquisition without the gene transfer in kleptoplastic sea slugs, Plakobranchus ocellatus.</title>
        <authorList>
            <person name="Maeda T."/>
            <person name="Takahashi S."/>
            <person name="Yoshida T."/>
            <person name="Shimamura S."/>
            <person name="Takaki Y."/>
            <person name="Nagai Y."/>
            <person name="Toyoda A."/>
            <person name="Suzuki Y."/>
            <person name="Arimoto A."/>
            <person name="Ishii H."/>
            <person name="Satoh N."/>
            <person name="Nishiyama T."/>
            <person name="Hasebe M."/>
            <person name="Maruyama T."/>
            <person name="Minagawa J."/>
            <person name="Obokata J."/>
            <person name="Shigenobu S."/>
        </authorList>
    </citation>
    <scope>NUCLEOTIDE SEQUENCE [LARGE SCALE GENOMIC DNA]</scope>
</reference>
<dbReference type="EMBL" id="BLXT01005511">
    <property type="protein sequence ID" value="GFO23583.1"/>
    <property type="molecule type" value="Genomic_DNA"/>
</dbReference>
<evidence type="ECO:0000313" key="2">
    <source>
        <dbReference type="Proteomes" id="UP000735302"/>
    </source>
</evidence>
<protein>
    <submittedName>
        <fullName evidence="1">Uncharacterized protein</fullName>
    </submittedName>
</protein>
<name>A0AAV4BWJ7_9GAST</name>
<proteinExistence type="predicted"/>
<dbReference type="AlphaFoldDB" id="A0AAV4BWJ7"/>
<organism evidence="1 2">
    <name type="scientific">Plakobranchus ocellatus</name>
    <dbReference type="NCBI Taxonomy" id="259542"/>
    <lineage>
        <taxon>Eukaryota</taxon>
        <taxon>Metazoa</taxon>
        <taxon>Spiralia</taxon>
        <taxon>Lophotrochozoa</taxon>
        <taxon>Mollusca</taxon>
        <taxon>Gastropoda</taxon>
        <taxon>Heterobranchia</taxon>
        <taxon>Euthyneura</taxon>
        <taxon>Panpulmonata</taxon>
        <taxon>Sacoglossa</taxon>
        <taxon>Placobranchoidea</taxon>
        <taxon>Plakobranchidae</taxon>
        <taxon>Plakobranchus</taxon>
    </lineage>
</organism>
<comment type="caution">
    <text evidence="1">The sequence shown here is derived from an EMBL/GenBank/DDBJ whole genome shotgun (WGS) entry which is preliminary data.</text>
</comment>
<sequence>MIGDDDDDDDDDDNDLMIVVVMMTRRHNDDEEEEEEYCGFACLSMPGRIDMTAWLPLVSYPNPPGVLPVNTLAFSCSSCFKVTSQVDQSHDRMAEKHNLSMSTKLEALAAGVLTTEEGEES</sequence>
<accession>A0AAV4BWJ7</accession>
<evidence type="ECO:0000313" key="1">
    <source>
        <dbReference type="EMBL" id="GFO23583.1"/>
    </source>
</evidence>